<keyword evidence="6" id="KW-0949">S-adenosyl-L-methionine</keyword>
<reference evidence="16" key="3">
    <citation type="submission" date="2020-05" db="UniProtKB">
        <authorList>
            <consortium name="EnsemblMetazoa"/>
        </authorList>
    </citation>
    <scope>IDENTIFICATION</scope>
    <source>
        <strain evidence="16">Jacobina</strain>
    </source>
</reference>
<evidence type="ECO:0000256" key="8">
    <source>
        <dbReference type="ARBA" id="ARBA00022946"/>
    </source>
</evidence>
<evidence type="ECO:0000256" key="5">
    <source>
        <dbReference type="ARBA" id="ARBA00022679"/>
    </source>
</evidence>
<dbReference type="EMBL" id="AJWK01011187">
    <property type="status" value="NOT_ANNOTATED_CDS"/>
    <property type="molecule type" value="Genomic_DNA"/>
</dbReference>
<dbReference type="GO" id="GO:0034246">
    <property type="term" value="F:mitochondrial transcription factor activity"/>
    <property type="evidence" value="ECO:0007669"/>
    <property type="project" value="TreeGrafter"/>
</dbReference>
<reference evidence="17" key="1">
    <citation type="submission" date="2012-05" db="EMBL/GenBank/DDBJ databases">
        <title>Whole Genome Assembly of Lutzomyia longipalpis.</title>
        <authorList>
            <person name="Richards S."/>
            <person name="Qu C."/>
            <person name="Dillon R."/>
            <person name="Worley K."/>
            <person name="Scherer S."/>
            <person name="Batterton M."/>
            <person name="Taylor A."/>
            <person name="Hawes A."/>
            <person name="Hernandez B."/>
            <person name="Kovar C."/>
            <person name="Mandapat C."/>
            <person name="Pham C."/>
            <person name="Qu C."/>
            <person name="Jing C."/>
            <person name="Bess C."/>
            <person name="Bandaranaike D."/>
            <person name="Ngo D."/>
            <person name="Ongeri F."/>
            <person name="Arias F."/>
            <person name="Lara F."/>
            <person name="Weissenberger G."/>
            <person name="Kamau G."/>
            <person name="Han H."/>
            <person name="Shen H."/>
            <person name="Dinh H."/>
            <person name="Khalil I."/>
            <person name="Jones J."/>
            <person name="Shafer J."/>
            <person name="Jayaseelan J."/>
            <person name="Quiroz J."/>
            <person name="Blankenburg K."/>
            <person name="Nguyen L."/>
            <person name="Jackson L."/>
            <person name="Francisco L."/>
            <person name="Tang L.-Y."/>
            <person name="Pu L.-L."/>
            <person name="Perales L."/>
            <person name="Lorensuhewa L."/>
            <person name="Munidasa M."/>
            <person name="Coyle M."/>
            <person name="Taylor M."/>
            <person name="Puazo M."/>
            <person name="Firestine M."/>
            <person name="Scheel M."/>
            <person name="Javaid M."/>
            <person name="Wang M."/>
            <person name="Li M."/>
            <person name="Tabassum N."/>
            <person name="Saada N."/>
            <person name="Osuji N."/>
            <person name="Aqrawi P."/>
            <person name="Fu Q."/>
            <person name="Thornton R."/>
            <person name="Raj R."/>
            <person name="Goodspeed R."/>
            <person name="Mata R."/>
            <person name="Najjar R."/>
            <person name="Gubbala S."/>
            <person name="Lee S."/>
            <person name="Denson S."/>
            <person name="Patil S."/>
            <person name="Macmil S."/>
            <person name="Qi S."/>
            <person name="Matskevitch T."/>
            <person name="Palculict T."/>
            <person name="Mathew T."/>
            <person name="Vee V."/>
            <person name="Velamala V."/>
            <person name="Korchina V."/>
            <person name="Cai W."/>
            <person name="Liu W."/>
            <person name="Dai W."/>
            <person name="Zou X."/>
            <person name="Zhu Y."/>
            <person name="Zhang Y."/>
            <person name="Wu Y.-Q."/>
            <person name="Xin Y."/>
            <person name="Nazarath L."/>
            <person name="Kovar C."/>
            <person name="Han Y."/>
            <person name="Muzny D."/>
            <person name="Gibbs R."/>
        </authorList>
    </citation>
    <scope>NUCLEOTIDE SEQUENCE [LARGE SCALE GENOMIC DNA]</scope>
    <source>
        <strain evidence="17">Jacobina</strain>
    </source>
</reference>
<evidence type="ECO:0000313" key="17">
    <source>
        <dbReference type="Proteomes" id="UP000092461"/>
    </source>
</evidence>
<organism evidence="16 17">
    <name type="scientific">Lutzomyia longipalpis</name>
    <name type="common">Sand fly</name>
    <dbReference type="NCBI Taxonomy" id="7200"/>
    <lineage>
        <taxon>Eukaryota</taxon>
        <taxon>Metazoa</taxon>
        <taxon>Ecdysozoa</taxon>
        <taxon>Arthropoda</taxon>
        <taxon>Hexapoda</taxon>
        <taxon>Insecta</taxon>
        <taxon>Pterygota</taxon>
        <taxon>Neoptera</taxon>
        <taxon>Endopterygota</taxon>
        <taxon>Diptera</taxon>
        <taxon>Nematocera</taxon>
        <taxon>Psychodoidea</taxon>
        <taxon>Psychodidae</taxon>
        <taxon>Lutzomyia</taxon>
        <taxon>Lutzomyia</taxon>
    </lineage>
</organism>
<dbReference type="Proteomes" id="UP000092461">
    <property type="component" value="Unassembled WGS sequence"/>
</dbReference>
<dbReference type="GO" id="GO:0000179">
    <property type="term" value="F:rRNA (adenine-N6,N6-)-dimethyltransferase activity"/>
    <property type="evidence" value="ECO:0007669"/>
    <property type="project" value="TreeGrafter"/>
</dbReference>
<keyword evidence="7" id="KW-0694">RNA-binding</keyword>
<evidence type="ECO:0000256" key="13">
    <source>
        <dbReference type="ARBA" id="ARBA00031609"/>
    </source>
</evidence>
<keyword evidence="8" id="KW-0809">Transit peptide</keyword>
<name>A0A1B0GI22_LUTLO</name>
<dbReference type="VEuPathDB" id="VectorBase:LLOJ003504"/>
<proteinExistence type="predicted"/>
<evidence type="ECO:0000313" key="16">
    <source>
        <dbReference type="EnsemblMetazoa" id="LLOJ003504-PA"/>
    </source>
</evidence>
<protein>
    <recommendedName>
        <fullName evidence="2">Dimethyladenosine transferase 2, mitochondrial</fullName>
    </recommendedName>
    <alternativeName>
        <fullName evidence="12">Mitochondrial 12S rRNA dimethylase 2</fullName>
    </alternativeName>
    <alternativeName>
        <fullName evidence="13">Mitochondrial transcription factor B2</fullName>
    </alternativeName>
    <alternativeName>
        <fullName evidence="14">S-adenosylmethionine-6-N', N'-adenosyl(rRNA) dimethyltransferase 2</fullName>
    </alternativeName>
</protein>
<reference evidence="15" key="2">
    <citation type="journal article" date="2020" name="BMC">
        <title>Leishmania infection induces a limited differential gene expression in the sand fly midgut.</title>
        <authorList>
            <person name="Coutinho-Abreu I.V."/>
            <person name="Serafim T.D."/>
            <person name="Meneses C."/>
            <person name="Kamhawi S."/>
            <person name="Oliveira F."/>
            <person name="Valenzuela J.G."/>
        </authorList>
    </citation>
    <scope>NUCLEOTIDE SEQUENCE</scope>
    <source>
        <strain evidence="15">Jacobina</strain>
        <tissue evidence="15">Midgut</tissue>
    </source>
</reference>
<evidence type="ECO:0000256" key="1">
    <source>
        <dbReference type="ARBA" id="ARBA00004173"/>
    </source>
</evidence>
<dbReference type="EnsemblMetazoa" id="LLOJ003504-RA">
    <property type="protein sequence ID" value="LLOJ003504-PA"/>
    <property type="gene ID" value="LLOJ003504"/>
</dbReference>
<keyword evidence="11" id="KW-0804">Transcription</keyword>
<dbReference type="PANTHER" id="PTHR11727">
    <property type="entry name" value="DIMETHYLADENOSINE TRANSFERASE"/>
    <property type="match status" value="1"/>
</dbReference>
<sequence length="266" mass="31112">GPNAKIVGATGSFNFFKHLVYSIVYQGSLFTFGRCEMFFIVPPSVYIQLTCSKEAGYLLYRYMTVLFQIFFEHEFIERVPRKAFLPWTHAYNHKQHSKLTKVQSIDEDSFYLIRIVPRREVYELCSPDDMQALMFFIKQSMISRRNCVIPMLEKWIPYCGLRLIAQKTEECSTGENPKTTVELPQFVQPCQSISNTDHRGDFNIFTQFGDLTPSQMLSLFQQFRNWPEYRQSPFLALMESNLLKMLATQEDTATVSDFTEKPTKEE</sequence>
<keyword evidence="3" id="KW-0698">rRNA processing</keyword>
<dbReference type="PIRSF" id="PIRSF027833">
    <property type="entry name" value="MtTFB2"/>
    <property type="match status" value="1"/>
</dbReference>
<evidence type="ECO:0000256" key="7">
    <source>
        <dbReference type="ARBA" id="ARBA00022884"/>
    </source>
</evidence>
<keyword evidence="9" id="KW-0805">Transcription regulation</keyword>
<dbReference type="SUPFAM" id="SSF53335">
    <property type="entry name" value="S-adenosyl-L-methionine-dependent methyltransferases"/>
    <property type="match status" value="1"/>
</dbReference>
<dbReference type="Gene3D" id="3.40.50.150">
    <property type="entry name" value="Vaccinia Virus protein VP39"/>
    <property type="match status" value="1"/>
</dbReference>
<evidence type="ECO:0000313" key="15">
    <source>
        <dbReference type="EMBL" id="MBC1171093.1"/>
    </source>
</evidence>
<comment type="subcellular location">
    <subcellularLocation>
        <location evidence="1">Mitochondrion</location>
    </subcellularLocation>
</comment>
<evidence type="ECO:0000256" key="4">
    <source>
        <dbReference type="ARBA" id="ARBA00022603"/>
    </source>
</evidence>
<dbReference type="GO" id="GO:0003723">
    <property type="term" value="F:RNA binding"/>
    <property type="evidence" value="ECO:0007669"/>
    <property type="project" value="UniProtKB-KW"/>
</dbReference>
<evidence type="ECO:0000256" key="11">
    <source>
        <dbReference type="ARBA" id="ARBA00023163"/>
    </source>
</evidence>
<evidence type="ECO:0000256" key="9">
    <source>
        <dbReference type="ARBA" id="ARBA00023015"/>
    </source>
</evidence>
<accession>A0A1B0GI22</accession>
<dbReference type="GO" id="GO:0005759">
    <property type="term" value="C:mitochondrial matrix"/>
    <property type="evidence" value="ECO:0007669"/>
    <property type="project" value="TreeGrafter"/>
</dbReference>
<keyword evidence="5 15" id="KW-0808">Transferase</keyword>
<dbReference type="GO" id="GO:0006391">
    <property type="term" value="P:transcription initiation at mitochondrial promoter"/>
    <property type="evidence" value="ECO:0007669"/>
    <property type="project" value="TreeGrafter"/>
</dbReference>
<evidence type="ECO:0000256" key="12">
    <source>
        <dbReference type="ARBA" id="ARBA00029708"/>
    </source>
</evidence>
<keyword evidence="10" id="KW-0496">Mitochondrion</keyword>
<dbReference type="InterPro" id="IPR029063">
    <property type="entry name" value="SAM-dependent_MTases_sf"/>
</dbReference>
<evidence type="ECO:0000256" key="10">
    <source>
        <dbReference type="ARBA" id="ARBA00023128"/>
    </source>
</evidence>
<evidence type="ECO:0000256" key="6">
    <source>
        <dbReference type="ARBA" id="ARBA00022691"/>
    </source>
</evidence>
<keyword evidence="17" id="KW-1185">Reference proteome</keyword>
<dbReference type="InterPro" id="IPR001737">
    <property type="entry name" value="KsgA/Erm"/>
</dbReference>
<dbReference type="PANTHER" id="PTHR11727:SF13">
    <property type="entry name" value="DIMETHYLADENOSINE TRANSFERASE 2, MITOCHONDRIAL"/>
    <property type="match status" value="1"/>
</dbReference>
<dbReference type="EMBL" id="GITU01002390">
    <property type="protein sequence ID" value="MBC1171093.1"/>
    <property type="molecule type" value="Transcribed_RNA"/>
</dbReference>
<evidence type="ECO:0000256" key="2">
    <source>
        <dbReference type="ARBA" id="ARBA00018369"/>
    </source>
</evidence>
<keyword evidence="4" id="KW-0489">Methyltransferase</keyword>
<evidence type="ECO:0000256" key="3">
    <source>
        <dbReference type="ARBA" id="ARBA00022552"/>
    </source>
</evidence>
<dbReference type="AlphaFoldDB" id="A0A1B0GI22"/>
<evidence type="ECO:0000256" key="14">
    <source>
        <dbReference type="ARBA" id="ARBA00032796"/>
    </source>
</evidence>
<dbReference type="VEuPathDB" id="VectorBase:LLONM1_008515"/>